<dbReference type="Proteomes" id="UP000030745">
    <property type="component" value="Unassembled WGS sequence"/>
</dbReference>
<accession>A0A067C6N2</accession>
<dbReference type="KEGG" id="spar:SPRG_08519"/>
<dbReference type="AlphaFoldDB" id="A0A067C6N2"/>
<evidence type="ECO:0000256" key="1">
    <source>
        <dbReference type="SAM" id="MobiDB-lite"/>
    </source>
</evidence>
<name>A0A067C6N2_SAPPC</name>
<proteinExistence type="predicted"/>
<reference evidence="2 3" key="1">
    <citation type="journal article" date="2013" name="PLoS Genet.">
        <title>Distinctive expansion of potential virulence genes in the genome of the oomycete fish pathogen Saprolegnia parasitica.</title>
        <authorList>
            <person name="Jiang R.H."/>
            <person name="de Bruijn I."/>
            <person name="Haas B.J."/>
            <person name="Belmonte R."/>
            <person name="Lobach L."/>
            <person name="Christie J."/>
            <person name="van den Ackerveken G."/>
            <person name="Bottin A."/>
            <person name="Bulone V."/>
            <person name="Diaz-Moreno S.M."/>
            <person name="Dumas B."/>
            <person name="Fan L."/>
            <person name="Gaulin E."/>
            <person name="Govers F."/>
            <person name="Grenville-Briggs L.J."/>
            <person name="Horner N.R."/>
            <person name="Levin J.Z."/>
            <person name="Mammella M."/>
            <person name="Meijer H.J."/>
            <person name="Morris P."/>
            <person name="Nusbaum C."/>
            <person name="Oome S."/>
            <person name="Phillips A.J."/>
            <person name="van Rooyen D."/>
            <person name="Rzeszutek E."/>
            <person name="Saraiva M."/>
            <person name="Secombes C.J."/>
            <person name="Seidl M.F."/>
            <person name="Snel B."/>
            <person name="Stassen J.H."/>
            <person name="Sykes S."/>
            <person name="Tripathy S."/>
            <person name="van den Berg H."/>
            <person name="Vega-Arreguin J.C."/>
            <person name="Wawra S."/>
            <person name="Young S.K."/>
            <person name="Zeng Q."/>
            <person name="Dieguez-Uribeondo J."/>
            <person name="Russ C."/>
            <person name="Tyler B.M."/>
            <person name="van West P."/>
        </authorList>
    </citation>
    <scope>NUCLEOTIDE SEQUENCE [LARGE SCALE GENOMIC DNA]</scope>
    <source>
        <strain evidence="2 3">CBS 223.65</strain>
    </source>
</reference>
<dbReference type="GeneID" id="24130736"/>
<dbReference type="EMBL" id="KK583226">
    <property type="protein sequence ID" value="KDO26158.1"/>
    <property type="molecule type" value="Genomic_DNA"/>
</dbReference>
<sequence>MGSVKGNRGPPRPTSSAFSTRCPSCQELVSADATRDLWLVLRLDAVLERRITRCPSCQDLVLADATRDLWLVLRLDAVLDRSIPTAARALDTFPAIEARGSSSSAQWPHSATTTFRSSVCAFAPVGPQNHSLPSCNFHVRELEGLLRMSTNVSIATLHASANLLPTVLAPPFRVSKLNPYNFSSCRDALLALLPWLALILDLDESDGILSSLNVNNAPLRRLTELNLCSAMHRVVDGIAQLLDLSKMKMPSLSGTDDEDIECPLAMLAASLASLHAPSPCVLNLARNYFNEDDVQPLIKALAASTNLTSLASSKRGRSKLLAMVAACGVRMTADNLVLRLDSPGVQG</sequence>
<feature type="region of interest" description="Disordered" evidence="1">
    <location>
        <begin position="1"/>
        <end position="20"/>
    </location>
</feature>
<organism evidence="2 3">
    <name type="scientific">Saprolegnia parasitica (strain CBS 223.65)</name>
    <dbReference type="NCBI Taxonomy" id="695850"/>
    <lineage>
        <taxon>Eukaryota</taxon>
        <taxon>Sar</taxon>
        <taxon>Stramenopiles</taxon>
        <taxon>Oomycota</taxon>
        <taxon>Saprolegniomycetes</taxon>
        <taxon>Saprolegniales</taxon>
        <taxon>Saprolegniaceae</taxon>
        <taxon>Saprolegnia</taxon>
    </lineage>
</organism>
<evidence type="ECO:0000313" key="3">
    <source>
        <dbReference type="Proteomes" id="UP000030745"/>
    </source>
</evidence>
<keyword evidence="3" id="KW-1185">Reference proteome</keyword>
<dbReference type="VEuPathDB" id="FungiDB:SPRG_08519"/>
<protein>
    <submittedName>
        <fullName evidence="2">Uncharacterized protein</fullName>
    </submittedName>
</protein>
<gene>
    <name evidence="2" type="ORF">SPRG_08519</name>
</gene>
<evidence type="ECO:0000313" key="2">
    <source>
        <dbReference type="EMBL" id="KDO26158.1"/>
    </source>
</evidence>
<dbReference type="RefSeq" id="XP_012203152.1">
    <property type="nucleotide sequence ID" value="XM_012347762.1"/>
</dbReference>